<dbReference type="EMBL" id="KZ305075">
    <property type="protein sequence ID" value="PIA29949.1"/>
    <property type="molecule type" value="Genomic_DNA"/>
</dbReference>
<reference evidence="1 2" key="1">
    <citation type="submission" date="2017-09" db="EMBL/GenBank/DDBJ databases">
        <title>WGS assembly of Aquilegia coerulea Goldsmith.</title>
        <authorList>
            <person name="Hodges S."/>
            <person name="Kramer E."/>
            <person name="Nordborg M."/>
            <person name="Tomkins J."/>
            <person name="Borevitz J."/>
            <person name="Derieg N."/>
            <person name="Yan J."/>
            <person name="Mihaltcheva S."/>
            <person name="Hayes R.D."/>
            <person name="Rokhsar D."/>
        </authorList>
    </citation>
    <scope>NUCLEOTIDE SEQUENCE [LARGE SCALE GENOMIC DNA]</scope>
    <source>
        <strain evidence="2">cv. Goldsmith</strain>
    </source>
</reference>
<gene>
    <name evidence="1" type="ORF">AQUCO_05800198v1</name>
</gene>
<proteinExistence type="predicted"/>
<organism evidence="1 2">
    <name type="scientific">Aquilegia coerulea</name>
    <name type="common">Rocky mountain columbine</name>
    <dbReference type="NCBI Taxonomy" id="218851"/>
    <lineage>
        <taxon>Eukaryota</taxon>
        <taxon>Viridiplantae</taxon>
        <taxon>Streptophyta</taxon>
        <taxon>Embryophyta</taxon>
        <taxon>Tracheophyta</taxon>
        <taxon>Spermatophyta</taxon>
        <taxon>Magnoliopsida</taxon>
        <taxon>Ranunculales</taxon>
        <taxon>Ranunculaceae</taxon>
        <taxon>Thalictroideae</taxon>
        <taxon>Aquilegia</taxon>
    </lineage>
</organism>
<sequence length="95" mass="10963">MVELRVYAFHLGKKLAGWSKWKTQASIRVRNIGRANFCSALESGHLNMKFTRDLLFSADCRTECFHAANFGFNTGMSWLKICMMNTNKIKIGYDY</sequence>
<protein>
    <submittedName>
        <fullName evidence="1">Uncharacterized protein</fullName>
    </submittedName>
</protein>
<keyword evidence="2" id="KW-1185">Reference proteome</keyword>
<evidence type="ECO:0000313" key="1">
    <source>
        <dbReference type="EMBL" id="PIA29949.1"/>
    </source>
</evidence>
<evidence type="ECO:0000313" key="2">
    <source>
        <dbReference type="Proteomes" id="UP000230069"/>
    </source>
</evidence>
<dbReference type="InParanoid" id="A0A2G5CFC2"/>
<dbReference type="Proteomes" id="UP000230069">
    <property type="component" value="Unassembled WGS sequence"/>
</dbReference>
<accession>A0A2G5CFC2</accession>
<name>A0A2G5CFC2_AQUCA</name>
<dbReference type="AlphaFoldDB" id="A0A2G5CFC2"/>